<feature type="domain" description="PAS" evidence="7">
    <location>
        <begin position="379"/>
        <end position="417"/>
    </location>
</feature>
<evidence type="ECO:0000256" key="1">
    <source>
        <dbReference type="ARBA" id="ARBA00022741"/>
    </source>
</evidence>
<evidence type="ECO:0000259" key="8">
    <source>
        <dbReference type="PROSITE" id="PS50113"/>
    </source>
</evidence>
<dbReference type="InterPro" id="IPR000700">
    <property type="entry name" value="PAS-assoc_C"/>
</dbReference>
<dbReference type="SUPFAM" id="SSF52540">
    <property type="entry name" value="P-loop containing nucleoside triphosphate hydrolases"/>
    <property type="match status" value="1"/>
</dbReference>
<dbReference type="AlphaFoldDB" id="A0A3B0W244"/>
<keyword evidence="2" id="KW-0067">ATP-binding</keyword>
<dbReference type="InterPro" id="IPR001610">
    <property type="entry name" value="PAC"/>
</dbReference>
<evidence type="ECO:0000256" key="5">
    <source>
        <dbReference type="ARBA" id="ARBA00023163"/>
    </source>
</evidence>
<dbReference type="InterPro" id="IPR003593">
    <property type="entry name" value="AAA+_ATPase"/>
</dbReference>
<feature type="domain" description="PAC" evidence="8">
    <location>
        <begin position="446"/>
        <end position="498"/>
    </location>
</feature>
<evidence type="ECO:0000256" key="3">
    <source>
        <dbReference type="ARBA" id="ARBA00023015"/>
    </source>
</evidence>
<dbReference type="PROSITE" id="PS50112">
    <property type="entry name" value="PAS"/>
    <property type="match status" value="4"/>
</dbReference>
<dbReference type="InterPro" id="IPR013767">
    <property type="entry name" value="PAS_fold"/>
</dbReference>
<keyword evidence="1" id="KW-0547">Nucleotide-binding</keyword>
<dbReference type="PROSITE" id="PS00688">
    <property type="entry name" value="SIGMA54_INTERACT_3"/>
    <property type="match status" value="1"/>
</dbReference>
<evidence type="ECO:0000256" key="4">
    <source>
        <dbReference type="ARBA" id="ARBA00023125"/>
    </source>
</evidence>
<protein>
    <submittedName>
        <fullName evidence="9">Response regulator of zinc sigma-54-dependent two-component system</fullName>
    </submittedName>
</protein>
<dbReference type="GO" id="GO:0043565">
    <property type="term" value="F:sequence-specific DNA binding"/>
    <property type="evidence" value="ECO:0007669"/>
    <property type="project" value="InterPro"/>
</dbReference>
<dbReference type="CDD" id="cd00130">
    <property type="entry name" value="PAS"/>
    <property type="match status" value="4"/>
</dbReference>
<dbReference type="InterPro" id="IPR000014">
    <property type="entry name" value="PAS"/>
</dbReference>
<dbReference type="FunFam" id="3.40.50.300:FF:000006">
    <property type="entry name" value="DNA-binding transcriptional regulator NtrC"/>
    <property type="match status" value="1"/>
</dbReference>
<dbReference type="PROSITE" id="PS00676">
    <property type="entry name" value="SIGMA54_INTERACT_2"/>
    <property type="match status" value="1"/>
</dbReference>
<dbReference type="InterPro" id="IPR035965">
    <property type="entry name" value="PAS-like_dom_sf"/>
</dbReference>
<accession>A0A3B0W244</accession>
<feature type="domain" description="PAS" evidence="7">
    <location>
        <begin position="256"/>
        <end position="310"/>
    </location>
</feature>
<organism evidence="9">
    <name type="scientific">hydrothermal vent metagenome</name>
    <dbReference type="NCBI Taxonomy" id="652676"/>
    <lineage>
        <taxon>unclassified sequences</taxon>
        <taxon>metagenomes</taxon>
        <taxon>ecological metagenomes</taxon>
    </lineage>
</organism>
<dbReference type="SUPFAM" id="SSF55785">
    <property type="entry name" value="PYP-like sensor domain (PAS domain)"/>
    <property type="match status" value="4"/>
</dbReference>
<dbReference type="NCBIfam" id="TIGR00229">
    <property type="entry name" value="sensory_box"/>
    <property type="match status" value="4"/>
</dbReference>
<keyword evidence="4" id="KW-0238">DNA-binding</keyword>
<dbReference type="Pfam" id="PF00989">
    <property type="entry name" value="PAS"/>
    <property type="match status" value="1"/>
</dbReference>
<dbReference type="Pfam" id="PF13426">
    <property type="entry name" value="PAS_9"/>
    <property type="match status" value="3"/>
</dbReference>
<dbReference type="InterPro" id="IPR025944">
    <property type="entry name" value="Sigma_54_int_dom_CS"/>
</dbReference>
<evidence type="ECO:0000259" key="7">
    <source>
        <dbReference type="PROSITE" id="PS50112"/>
    </source>
</evidence>
<dbReference type="Gene3D" id="1.10.8.60">
    <property type="match status" value="1"/>
</dbReference>
<dbReference type="CDD" id="cd00009">
    <property type="entry name" value="AAA"/>
    <property type="match status" value="1"/>
</dbReference>
<dbReference type="PROSITE" id="PS50113">
    <property type="entry name" value="PAC"/>
    <property type="match status" value="2"/>
</dbReference>
<dbReference type="Pfam" id="PF00158">
    <property type="entry name" value="Sigma54_activat"/>
    <property type="match status" value="1"/>
</dbReference>
<dbReference type="GO" id="GO:0005524">
    <property type="term" value="F:ATP binding"/>
    <property type="evidence" value="ECO:0007669"/>
    <property type="project" value="UniProtKB-KW"/>
</dbReference>
<dbReference type="InterPro" id="IPR002078">
    <property type="entry name" value="Sigma_54_int"/>
</dbReference>
<dbReference type="SMART" id="SM00091">
    <property type="entry name" value="PAS"/>
    <property type="match status" value="4"/>
</dbReference>
<name>A0A3B0W244_9ZZZZ</name>
<dbReference type="InterPro" id="IPR025662">
    <property type="entry name" value="Sigma_54_int_dom_ATP-bd_1"/>
</dbReference>
<dbReference type="PANTHER" id="PTHR32071">
    <property type="entry name" value="TRANSCRIPTIONAL REGULATORY PROTEIN"/>
    <property type="match status" value="1"/>
</dbReference>
<evidence type="ECO:0000313" key="9">
    <source>
        <dbReference type="EMBL" id="VAW37644.1"/>
    </source>
</evidence>
<dbReference type="SUPFAM" id="SSF46689">
    <property type="entry name" value="Homeodomain-like"/>
    <property type="match status" value="1"/>
</dbReference>
<dbReference type="Pfam" id="PF02954">
    <property type="entry name" value="HTH_8"/>
    <property type="match status" value="1"/>
</dbReference>
<feature type="domain" description="PAS" evidence="7">
    <location>
        <begin position="145"/>
        <end position="183"/>
    </location>
</feature>
<proteinExistence type="predicted"/>
<keyword evidence="5" id="KW-0804">Transcription</keyword>
<feature type="domain" description="Sigma-54 factor interaction" evidence="6">
    <location>
        <begin position="505"/>
        <end position="734"/>
    </location>
</feature>
<dbReference type="EMBL" id="UOEY01000046">
    <property type="protein sequence ID" value="VAW37644.1"/>
    <property type="molecule type" value="Genomic_DNA"/>
</dbReference>
<dbReference type="Gene3D" id="1.10.10.60">
    <property type="entry name" value="Homeodomain-like"/>
    <property type="match status" value="1"/>
</dbReference>
<sequence>MIKDDKLSDVIGTLHKLTTAIFSDAIQRKLILDNLTEAVFTVDTDFKITSVNKAAQSITGILEKDVLGKTCTEIFSSPAEEQFCVIDQVLEEKRAVTKLTRHLQIDDRLVPVMVNAAPLTDNRGVIVGGVQSFQEIQEIFQRQLVFDSAFDGVFTVDMDLNITLFNKAAEQLTGFKQDEVLGKPFRDILYSHADLGFPETTPLITAIQTGQPVIEECIYINTADGDILPVSVRAAPLIDTRGVMIGGVKSFRDNTDRIQTNLILDHVIDGVFTTDKNGKITSFNKAAAKITGFDRKEVLGKSCHDLFASERCEQRMAQFAQFGSSAEPWIDKHFYLKAKDDRIVPVSMSSVPIADQRGNLLGTVQTFRDVTHELQNSFILDSVTDGVFTVDQNFIITSFNKALEKITGYTAAEALGQKCSETFRSELCGTEKCPMAEAMTSEPNAAAQNTRISNKKGQPVPVNVIATALTDDDGNVIGGVETIRDLTEITELRRKLSPEGTEHGILTRSPKMRKILSVLPEFAKSDATILILGESGTGKELIAQSIHAQSNRSDKPFVAVNSGALPDTLLESELFGYKAGAFTDARKDKKGRFAAAEKGTLFLDEIGDISPAMQVKLLRVIQSRTYEPLGSNAPVKTDVRIIAATNKQLEDMVSQGTFREDLYYRLNVVKIDLPPLRERIEDVPLLVEYFINRFNEQRGRHVEGVSEEVLSLLMHIEYPGNIRELENIIEYAFILCHEGLILPRHLPEWLADRSDKSISGPLTLREMERKAIMEALRRNDDQKMKTCRELGISKDTLRRKLAAYGISDS</sequence>
<dbReference type="SMART" id="SM00382">
    <property type="entry name" value="AAA"/>
    <property type="match status" value="1"/>
</dbReference>
<dbReference type="InterPro" id="IPR002197">
    <property type="entry name" value="HTH_Fis"/>
</dbReference>
<dbReference type="InterPro" id="IPR027417">
    <property type="entry name" value="P-loop_NTPase"/>
</dbReference>
<dbReference type="SMART" id="SM00086">
    <property type="entry name" value="PAC"/>
    <property type="match status" value="3"/>
</dbReference>
<reference evidence="9" key="1">
    <citation type="submission" date="2018-06" db="EMBL/GenBank/DDBJ databases">
        <authorList>
            <person name="Zhirakovskaya E."/>
        </authorList>
    </citation>
    <scope>NUCLEOTIDE SEQUENCE</scope>
</reference>
<dbReference type="PROSITE" id="PS50045">
    <property type="entry name" value="SIGMA54_INTERACT_4"/>
    <property type="match status" value="1"/>
</dbReference>
<keyword evidence="3" id="KW-0805">Transcription regulation</keyword>
<dbReference type="Gene3D" id="3.40.50.300">
    <property type="entry name" value="P-loop containing nucleotide triphosphate hydrolases"/>
    <property type="match status" value="1"/>
</dbReference>
<dbReference type="InterPro" id="IPR009057">
    <property type="entry name" value="Homeodomain-like_sf"/>
</dbReference>
<dbReference type="Gene3D" id="3.30.450.20">
    <property type="entry name" value="PAS domain"/>
    <property type="match status" value="4"/>
</dbReference>
<feature type="domain" description="PAS" evidence="7">
    <location>
        <begin position="31"/>
        <end position="70"/>
    </location>
</feature>
<evidence type="ECO:0000259" key="6">
    <source>
        <dbReference type="PROSITE" id="PS50045"/>
    </source>
</evidence>
<dbReference type="PROSITE" id="PS00675">
    <property type="entry name" value="SIGMA54_INTERACT_1"/>
    <property type="match status" value="1"/>
</dbReference>
<evidence type="ECO:0000256" key="2">
    <source>
        <dbReference type="ARBA" id="ARBA00022840"/>
    </source>
</evidence>
<dbReference type="InterPro" id="IPR058031">
    <property type="entry name" value="AAA_lid_NorR"/>
</dbReference>
<dbReference type="InterPro" id="IPR025943">
    <property type="entry name" value="Sigma_54_int_dom_ATP-bd_2"/>
</dbReference>
<feature type="domain" description="PAC" evidence="8">
    <location>
        <begin position="330"/>
        <end position="382"/>
    </location>
</feature>
<dbReference type="GO" id="GO:0006355">
    <property type="term" value="P:regulation of DNA-templated transcription"/>
    <property type="evidence" value="ECO:0007669"/>
    <property type="project" value="InterPro"/>
</dbReference>
<dbReference type="Pfam" id="PF25601">
    <property type="entry name" value="AAA_lid_14"/>
    <property type="match status" value="1"/>
</dbReference>
<gene>
    <name evidence="9" type="ORF">MNBD_DELTA04-761</name>
</gene>